<evidence type="ECO:0000256" key="9">
    <source>
        <dbReference type="ARBA" id="ARBA00048679"/>
    </source>
</evidence>
<evidence type="ECO:0000256" key="7">
    <source>
        <dbReference type="ARBA" id="ARBA00022840"/>
    </source>
</evidence>
<dbReference type="PANTHER" id="PTHR11139">
    <property type="entry name" value="ATAXIA TELANGIECTASIA MUTATED ATM -RELATED"/>
    <property type="match status" value="1"/>
</dbReference>
<accession>A2F4J8</accession>
<dbReference type="EC" id="2.7.11.1" evidence="2"/>
<dbReference type="FunFam" id="3.30.1010.10:FF:000025">
    <property type="entry name" value="PIKK family atypical protein kinase"/>
    <property type="match status" value="1"/>
</dbReference>
<evidence type="ECO:0000259" key="11">
    <source>
        <dbReference type="PROSITE" id="PS51189"/>
    </source>
</evidence>
<reference evidence="13" key="2">
    <citation type="journal article" date="2007" name="Science">
        <title>Draft genome sequence of the sexually transmitted pathogen Trichomonas vaginalis.</title>
        <authorList>
            <person name="Carlton J.M."/>
            <person name="Hirt R.P."/>
            <person name="Silva J.C."/>
            <person name="Delcher A.L."/>
            <person name="Schatz M."/>
            <person name="Zhao Q."/>
            <person name="Wortman J.R."/>
            <person name="Bidwell S.L."/>
            <person name="Alsmark U.C.M."/>
            <person name="Besteiro S."/>
            <person name="Sicheritz-Ponten T."/>
            <person name="Noel C.J."/>
            <person name="Dacks J.B."/>
            <person name="Foster P.G."/>
            <person name="Simillion C."/>
            <person name="Van de Peer Y."/>
            <person name="Miranda-Saavedra D."/>
            <person name="Barton G.J."/>
            <person name="Westrop G.D."/>
            <person name="Mueller S."/>
            <person name="Dessi D."/>
            <person name="Fiori P.L."/>
            <person name="Ren Q."/>
            <person name="Paulsen I."/>
            <person name="Zhang H."/>
            <person name="Bastida-Corcuera F.D."/>
            <person name="Simoes-Barbosa A."/>
            <person name="Brown M.T."/>
            <person name="Hayes R.D."/>
            <person name="Mukherjee M."/>
            <person name="Okumura C.Y."/>
            <person name="Schneider R."/>
            <person name="Smith A.J."/>
            <person name="Vanacova S."/>
            <person name="Villalvazo M."/>
            <person name="Haas B.J."/>
            <person name="Pertea M."/>
            <person name="Feldblyum T.V."/>
            <person name="Utterback T.R."/>
            <person name="Shu C.L."/>
            <person name="Osoegawa K."/>
            <person name="de Jong P.J."/>
            <person name="Hrdy I."/>
            <person name="Horvathova L."/>
            <person name="Zubacova Z."/>
            <person name="Dolezal P."/>
            <person name="Malik S.B."/>
            <person name="Logsdon J.M. Jr."/>
            <person name="Henze K."/>
            <person name="Gupta A."/>
            <person name="Wang C.C."/>
            <person name="Dunne R.L."/>
            <person name="Upcroft J.A."/>
            <person name="Upcroft P."/>
            <person name="White O."/>
            <person name="Salzberg S.L."/>
            <person name="Tang P."/>
            <person name="Chiu C.-H."/>
            <person name="Lee Y.-S."/>
            <person name="Embley T.M."/>
            <person name="Coombs G.H."/>
            <person name="Mottram J.C."/>
            <person name="Tachezy J."/>
            <person name="Fraser-Liggett C.M."/>
            <person name="Johnson P.J."/>
        </authorList>
    </citation>
    <scope>NUCLEOTIDE SEQUENCE [LARGE SCALE GENOMIC DNA]</scope>
    <source>
        <strain evidence="13">G3</strain>
    </source>
</reference>
<keyword evidence="7" id="KW-0067">ATP-binding</keyword>
<comment type="catalytic activity">
    <reaction evidence="8">
        <text>L-threonyl-[protein] + ATP = O-phospho-L-threonyl-[protein] + ADP + H(+)</text>
        <dbReference type="Rhea" id="RHEA:46608"/>
        <dbReference type="Rhea" id="RHEA-COMP:11060"/>
        <dbReference type="Rhea" id="RHEA-COMP:11605"/>
        <dbReference type="ChEBI" id="CHEBI:15378"/>
        <dbReference type="ChEBI" id="CHEBI:30013"/>
        <dbReference type="ChEBI" id="CHEBI:30616"/>
        <dbReference type="ChEBI" id="CHEBI:61977"/>
        <dbReference type="ChEBI" id="CHEBI:456216"/>
        <dbReference type="EC" id="2.7.11.1"/>
    </reaction>
</comment>
<dbReference type="RefSeq" id="XP_001313083.1">
    <property type="nucleotide sequence ID" value="XM_001313082.1"/>
</dbReference>
<dbReference type="eggNOG" id="KOG0891">
    <property type="taxonomic scope" value="Eukaryota"/>
</dbReference>
<dbReference type="PANTHER" id="PTHR11139:SF9">
    <property type="entry name" value="SERINE_THREONINE-PROTEIN KINASE MTOR"/>
    <property type="match status" value="1"/>
</dbReference>
<dbReference type="SUPFAM" id="SSF48371">
    <property type="entry name" value="ARM repeat"/>
    <property type="match status" value="1"/>
</dbReference>
<dbReference type="InterPro" id="IPR009076">
    <property type="entry name" value="FRB_dom"/>
</dbReference>
<dbReference type="GO" id="GO:0044877">
    <property type="term" value="F:protein-containing complex binding"/>
    <property type="evidence" value="ECO:0007669"/>
    <property type="project" value="InterPro"/>
</dbReference>
<feature type="domain" description="FATC" evidence="12">
    <location>
        <begin position="2133"/>
        <end position="2165"/>
    </location>
</feature>
<dbReference type="GO" id="GO:0038201">
    <property type="term" value="C:TOR complex"/>
    <property type="evidence" value="ECO:0000318"/>
    <property type="project" value="GO_Central"/>
</dbReference>
<keyword evidence="5" id="KW-0547">Nucleotide-binding</keyword>
<evidence type="ECO:0000259" key="10">
    <source>
        <dbReference type="PROSITE" id="PS50290"/>
    </source>
</evidence>
<comment type="catalytic activity">
    <reaction evidence="9">
        <text>L-seryl-[protein] + ATP = O-phospho-L-seryl-[protein] + ADP + H(+)</text>
        <dbReference type="Rhea" id="RHEA:17989"/>
        <dbReference type="Rhea" id="RHEA-COMP:9863"/>
        <dbReference type="Rhea" id="RHEA-COMP:11604"/>
        <dbReference type="ChEBI" id="CHEBI:15378"/>
        <dbReference type="ChEBI" id="CHEBI:29999"/>
        <dbReference type="ChEBI" id="CHEBI:30616"/>
        <dbReference type="ChEBI" id="CHEBI:83421"/>
        <dbReference type="ChEBI" id="CHEBI:456216"/>
        <dbReference type="EC" id="2.7.11.1"/>
    </reaction>
</comment>
<dbReference type="PROSITE" id="PS51189">
    <property type="entry name" value="FAT"/>
    <property type="match status" value="1"/>
</dbReference>
<dbReference type="GO" id="GO:0080090">
    <property type="term" value="P:regulation of primary metabolic process"/>
    <property type="evidence" value="ECO:0007669"/>
    <property type="project" value="UniProtKB-ARBA"/>
</dbReference>
<dbReference type="InterPro" id="IPR018936">
    <property type="entry name" value="PI3/4_kinase_CS"/>
</dbReference>
<dbReference type="InterPro" id="IPR000403">
    <property type="entry name" value="PI3/4_kinase_cat_dom"/>
</dbReference>
<feature type="domain" description="FAT" evidence="11">
    <location>
        <begin position="1168"/>
        <end position="1657"/>
    </location>
</feature>
<dbReference type="PROSITE" id="PS51190">
    <property type="entry name" value="FATC"/>
    <property type="match status" value="1"/>
</dbReference>
<evidence type="ECO:0000256" key="3">
    <source>
        <dbReference type="ARBA" id="ARBA00022679"/>
    </source>
</evidence>
<evidence type="ECO:0000256" key="1">
    <source>
        <dbReference type="ARBA" id="ARBA00011031"/>
    </source>
</evidence>
<keyword evidence="6 13" id="KW-0418">Kinase</keyword>
<dbReference type="InterPro" id="IPR003151">
    <property type="entry name" value="PIK-rel_kinase_FAT"/>
</dbReference>
<dbReference type="VEuPathDB" id="TrichDB:TVAGG3_0047220"/>
<dbReference type="CDD" id="cd05169">
    <property type="entry name" value="PIKKc_TOR"/>
    <property type="match status" value="1"/>
</dbReference>
<dbReference type="InterPro" id="IPR050517">
    <property type="entry name" value="DDR_Repair_Kinase"/>
</dbReference>
<feature type="domain" description="PI3K/PI4K catalytic" evidence="10">
    <location>
        <begin position="1828"/>
        <end position="2149"/>
    </location>
</feature>
<dbReference type="Gene3D" id="1.25.40.10">
    <property type="entry name" value="Tetratricopeptide repeat domain"/>
    <property type="match status" value="1"/>
</dbReference>
<dbReference type="SMART" id="SM00146">
    <property type="entry name" value="PI3Kc"/>
    <property type="match status" value="1"/>
</dbReference>
<dbReference type="Gene3D" id="3.30.1010.10">
    <property type="entry name" value="Phosphatidylinositol 3-kinase Catalytic Subunit, Chain A, domain 4"/>
    <property type="match status" value="1"/>
</dbReference>
<evidence type="ECO:0000313" key="14">
    <source>
        <dbReference type="Proteomes" id="UP000001542"/>
    </source>
</evidence>
<dbReference type="Pfam" id="PF08771">
    <property type="entry name" value="FRB_dom"/>
    <property type="match status" value="1"/>
</dbReference>
<evidence type="ECO:0000256" key="2">
    <source>
        <dbReference type="ARBA" id="ARBA00012513"/>
    </source>
</evidence>
<dbReference type="InterPro" id="IPR011009">
    <property type="entry name" value="Kinase-like_dom_sf"/>
</dbReference>
<dbReference type="InterPro" id="IPR026683">
    <property type="entry name" value="TOR_cat"/>
</dbReference>
<evidence type="ECO:0000256" key="8">
    <source>
        <dbReference type="ARBA" id="ARBA00047899"/>
    </source>
</evidence>
<evidence type="ECO:0000256" key="4">
    <source>
        <dbReference type="ARBA" id="ARBA00022737"/>
    </source>
</evidence>
<keyword evidence="4" id="KW-0677">Repeat</keyword>
<dbReference type="VEuPathDB" id="TrichDB:TVAG_052020"/>
<dbReference type="Proteomes" id="UP000001542">
    <property type="component" value="Unassembled WGS sequence"/>
</dbReference>
<dbReference type="SMART" id="SM01343">
    <property type="entry name" value="FATC"/>
    <property type="match status" value="1"/>
</dbReference>
<dbReference type="GO" id="GO:0005737">
    <property type="term" value="C:cytoplasm"/>
    <property type="evidence" value="ECO:0000318"/>
    <property type="project" value="GO_Central"/>
</dbReference>
<dbReference type="SUPFAM" id="SSF56112">
    <property type="entry name" value="Protein kinase-like (PK-like)"/>
    <property type="match status" value="1"/>
</dbReference>
<dbReference type="SMART" id="SM01345">
    <property type="entry name" value="Rapamycin_bind"/>
    <property type="match status" value="1"/>
</dbReference>
<evidence type="ECO:0000256" key="6">
    <source>
        <dbReference type="ARBA" id="ARBA00022777"/>
    </source>
</evidence>
<dbReference type="FunFam" id="1.10.1070.11:FF:000029">
    <property type="entry name" value="Serine/threonine-protein kinase TOR"/>
    <property type="match status" value="1"/>
</dbReference>
<evidence type="ECO:0000259" key="12">
    <source>
        <dbReference type="PROSITE" id="PS51190"/>
    </source>
</evidence>
<comment type="similarity">
    <text evidence="1">Belongs to the PI3/PI4-kinase family.</text>
</comment>
<dbReference type="GO" id="GO:0004674">
    <property type="term" value="F:protein serine/threonine kinase activity"/>
    <property type="evidence" value="ECO:0000318"/>
    <property type="project" value="GO_Central"/>
</dbReference>
<name>A2F4J8_TRIV3</name>
<dbReference type="GO" id="GO:0005634">
    <property type="term" value="C:nucleus"/>
    <property type="evidence" value="ECO:0000318"/>
    <property type="project" value="GO_Central"/>
</dbReference>
<dbReference type="InterPro" id="IPR011990">
    <property type="entry name" value="TPR-like_helical_dom_sf"/>
</dbReference>
<dbReference type="PROSITE" id="PS50290">
    <property type="entry name" value="PI3_4_KINASE_3"/>
    <property type="match status" value="1"/>
</dbReference>
<dbReference type="InterPro" id="IPR003152">
    <property type="entry name" value="FATC_dom"/>
</dbReference>
<protein>
    <recommendedName>
        <fullName evidence="2">non-specific serine/threonine protein kinase</fullName>
        <ecNumber evidence="2">2.7.11.1</ecNumber>
    </recommendedName>
</protein>
<dbReference type="InterPro" id="IPR011989">
    <property type="entry name" value="ARM-like"/>
</dbReference>
<dbReference type="OrthoDB" id="381190at2759"/>
<reference evidence="13" key="1">
    <citation type="submission" date="2006-10" db="EMBL/GenBank/DDBJ databases">
        <authorList>
            <person name="Amadeo P."/>
            <person name="Zhao Q."/>
            <person name="Wortman J."/>
            <person name="Fraser-Liggett C."/>
            <person name="Carlton J."/>
        </authorList>
    </citation>
    <scope>NUCLEOTIDE SEQUENCE</scope>
    <source>
        <strain evidence="13">G3</strain>
    </source>
</reference>
<evidence type="ECO:0000256" key="5">
    <source>
        <dbReference type="ARBA" id="ARBA00022741"/>
    </source>
</evidence>
<dbReference type="InterPro" id="IPR014009">
    <property type="entry name" value="PIK_FAT"/>
</dbReference>
<dbReference type="SMR" id="A2F4J8"/>
<organism evidence="13 14">
    <name type="scientific">Trichomonas vaginalis (strain ATCC PRA-98 / G3)</name>
    <dbReference type="NCBI Taxonomy" id="412133"/>
    <lineage>
        <taxon>Eukaryota</taxon>
        <taxon>Metamonada</taxon>
        <taxon>Parabasalia</taxon>
        <taxon>Trichomonadida</taxon>
        <taxon>Trichomonadidae</taxon>
        <taxon>Trichomonas</taxon>
    </lineage>
</organism>
<dbReference type="GO" id="GO:0005524">
    <property type="term" value="F:ATP binding"/>
    <property type="evidence" value="ECO:0007669"/>
    <property type="project" value="UniProtKB-KW"/>
</dbReference>
<dbReference type="KEGG" id="tva:4757973"/>
<dbReference type="InParanoid" id="A2F4J8"/>
<dbReference type="STRING" id="5722.A2F4J8"/>
<dbReference type="GO" id="GO:0031929">
    <property type="term" value="P:TOR signaling"/>
    <property type="evidence" value="ECO:0000318"/>
    <property type="project" value="GO_Central"/>
</dbReference>
<gene>
    <name evidence="13" type="ORF">TVAG_052020</name>
</gene>
<proteinExistence type="inferred from homology"/>
<dbReference type="InterPro" id="IPR016024">
    <property type="entry name" value="ARM-type_fold"/>
</dbReference>
<dbReference type="InterPro" id="IPR036940">
    <property type="entry name" value="PI3/4_kinase_cat_sf"/>
</dbReference>
<dbReference type="Gene3D" id="1.10.1070.11">
    <property type="entry name" value="Phosphatidylinositol 3-/4-kinase, catalytic domain"/>
    <property type="match status" value="1"/>
</dbReference>
<sequence>MDGGELKISIFINESTPTEYKPWKSHRSEVIYKVGELLMHIEDSMIIRTFDSWEKSLKDLMSETDISKQMNFLLAVSVLHFFQRNINNIRLYSDHIYCLLRSPVQDVYYTATEVLHIIANESIDGIQLLAKPVENAFNWIKETNSSLHKNALRIFMKTKQINELNIIERIAASFNHFYDIIVCDNIDLRRMASRIIHSVLLTISFQSTNPFSKIMIGNFFNKCIQIFSNQTSSDERLHGAVLLIRSIYEFQPTIINEEKQRITTGFIELTNKSEDFLAIDSYNLFLDIGRKTDAIFSSSCLQAILDNLLEKVRESNETESYCDILVEAIKVYDERLDLNKITEFCVETILNESVYNITCQTFKVLATLIERDPDTKFDHAVFNRMSFPDQAIKCLRLMTRVDQPIVDNICEIVNKGLSSSNSIANTIQALKLARVFELDLFDTPDKLYDAISPLTLIDDEKLQLEVIKTIALAESSMSNEFLLNTALFGRYETVRQKAIKKLPATPDVSTNPLLSQILSDPSMEMKKAAIDIIAHICEYNAFLLQAPIFSLVEDIFASISSANNLSRSVELASLLPIIANKLTNMIKPLTNAIIIGCMSCIYPDMQQIEHSNNVFAYEIANVQQKPQDLLKRDGFQFISTTVQMEPTKNSVFIRINQNNLDIRDGYLLQTIAEFAHDITPFLDYALMVFYRIFTTRTNHKLLTVAATSLAKVTSGIGNGLNLRRYCPQFIPALTKVLTTTKSQKTAIAILKLLGTSIDNFDSSAMHSDEMDLELSVDLTKDSYYTDFVLSHLSKYFSHPSDELLEAVTRIFETSPQDAAKFVGQVIQVFIRTIETTKVPRRYILYSELEQITASCPTETEEHLPSLTKCLLQHVSEQGCMLLLACLSYTFMGAFIPFSRSLFLAALGCVIREENVAETLKFIAFSVCYQNQPLSMMLDACEDLMNNRLTDTNARKIAKNLCIIVQSMDSSMQQARIARIVRTLYQIIPKDSFLTTLAFSLAITCKMTEHVARQFIPLSVDTSKLYKALREGVFDIRATDFIEIIAIKFLPTQIAIPDQEKTVSFFDTCKAPPELGMKTWLEDLCSYTIKSSPSNVIRSCYTFVETQVSFKRSLFPVAFLSCWAVASTESRNHFSEVVSQIALQQNHINQTLLQLAEIADRALKPFNVPYDVLGHISESKPLALYFLQKAHQKEPNNTKIVEKLLGMNNTMGRNKSAQGLLAQTSTWRDKASSARWNECLGEWQKALDLYDVSPATLSSRIRCNAHLHKWEQIRQMEDEFWKMSQTDQEINARHLGWAFYHSEDFNKLTKIFHCFPQEPSHSDITLKAVVALRLNKCKDAQDLVDVGFMAIAKNRKFFNGGDANRAAHNLSTAQLLIEISEAIKYKILRNSNQKEVWSRRLKGFKRDGDTWIKLIQIRSLISLPDSDFGVYLKILSVLRREQRWDIIDSYIDKLAMKGAPPEIVLARAKIEWSRGQREEAIDSLRSILNRDMSPNVSAHVHRKLAAYLSQAHPEEMHSVADLYKEATEICANDARGWIGWAYSNNAIAQREMSEDYGINSVSAFLRAVSLSQTGNLEYLILMFATFFKIQDSSKISDQLADDLQSLRSEMIVQVVPQIAVQIAHQDPKIKGIVHKILTKFGNDHFQSIMFPLGMYSFDESKQDPKAQAATDILNKLQKKHKDEAKDAKIFVQGMLDAALTPFERWVIALDEAAQAQREGNTQKLSSLLQKMFSIITQKRSSDLDRRFYKLHGQTIQQAAELFKKNTDKSMSQMWDLLKQLYQNCLDKTNKLEIVLLPRVNEELYTKRDFMISIPGTYSVSAKSEKIKYIDPGLQVLGTQQHPRVCKLISESGKTVKFLLKGSEDLRLDQRVMQFFNLVNSLLRHDVTMRDHPDAAIVEYAIVPLAPSAGLIRWVENADTLHQMICDMRYAYNTSQVPEFDVLNQYTGGLFGQLTTVQKLEAFQNIVRECPANEVRDFLWYRATNAEEWLRMQDNFTLTTALMSMIGYVIGLGDRHPSNIMVQRDTGRVIHIDFGDTFETTINRASYPEKVPFRLTRMIVNALDGGNVQGMFTELCISTMNVLRQNKSSLVALLEIFIHEPLEESSNERSGHLPPTETIARVTDKLQGTDMNPNKSLGVAEQVEILIKEASDYTLYVSHYAGWCPYW</sequence>
<evidence type="ECO:0000313" key="13">
    <source>
        <dbReference type="EMBL" id="EAY00154.1"/>
    </source>
</evidence>
<dbReference type="EMBL" id="DS113611">
    <property type="protein sequence ID" value="EAY00154.1"/>
    <property type="molecule type" value="Genomic_DNA"/>
</dbReference>
<dbReference type="GO" id="GO:0016242">
    <property type="term" value="P:negative regulation of macroautophagy"/>
    <property type="evidence" value="ECO:0000318"/>
    <property type="project" value="GO_Central"/>
</dbReference>
<dbReference type="Pfam" id="PF00454">
    <property type="entry name" value="PI3_PI4_kinase"/>
    <property type="match status" value="1"/>
</dbReference>
<keyword evidence="3" id="KW-0808">Transferase</keyword>
<dbReference type="Gene3D" id="1.25.10.10">
    <property type="entry name" value="Leucine-rich Repeat Variant"/>
    <property type="match status" value="1"/>
</dbReference>
<dbReference type="Pfam" id="PF02260">
    <property type="entry name" value="FATC"/>
    <property type="match status" value="1"/>
</dbReference>
<dbReference type="PROSITE" id="PS00916">
    <property type="entry name" value="PI3_4_KINASE_2"/>
    <property type="match status" value="1"/>
</dbReference>
<keyword evidence="14" id="KW-1185">Reference proteome</keyword>
<dbReference type="Pfam" id="PF02259">
    <property type="entry name" value="FAT"/>
    <property type="match status" value="1"/>
</dbReference>